<proteinExistence type="predicted"/>
<keyword evidence="3" id="KW-1185">Reference proteome</keyword>
<evidence type="ECO:0000259" key="1">
    <source>
        <dbReference type="Pfam" id="PF16026"/>
    </source>
</evidence>
<dbReference type="InterPro" id="IPR031981">
    <property type="entry name" value="MIEAP_C"/>
</dbReference>
<evidence type="ECO:0000313" key="3">
    <source>
        <dbReference type="Proteomes" id="UP001634394"/>
    </source>
</evidence>
<organism evidence="2 3">
    <name type="scientific">Sinanodonta woodiana</name>
    <name type="common">Chinese pond mussel</name>
    <name type="synonym">Anodonta woodiana</name>
    <dbReference type="NCBI Taxonomy" id="1069815"/>
    <lineage>
        <taxon>Eukaryota</taxon>
        <taxon>Metazoa</taxon>
        <taxon>Spiralia</taxon>
        <taxon>Lophotrochozoa</taxon>
        <taxon>Mollusca</taxon>
        <taxon>Bivalvia</taxon>
        <taxon>Autobranchia</taxon>
        <taxon>Heteroconchia</taxon>
        <taxon>Palaeoheterodonta</taxon>
        <taxon>Unionida</taxon>
        <taxon>Unionoidea</taxon>
        <taxon>Unionidae</taxon>
        <taxon>Unioninae</taxon>
        <taxon>Sinanodonta</taxon>
    </lineage>
</organism>
<gene>
    <name evidence="2" type="ORF">ACJMK2_031224</name>
</gene>
<comment type="caution">
    <text evidence="2">The sequence shown here is derived from an EMBL/GenBank/DDBJ whole genome shotgun (WGS) entry which is preliminary data.</text>
</comment>
<evidence type="ECO:0000313" key="2">
    <source>
        <dbReference type="EMBL" id="KAL3878897.1"/>
    </source>
</evidence>
<dbReference type="AlphaFoldDB" id="A0ABD3WY46"/>
<dbReference type="EMBL" id="JBJQND010000004">
    <property type="protein sequence ID" value="KAL3878897.1"/>
    <property type="molecule type" value="Genomic_DNA"/>
</dbReference>
<dbReference type="Proteomes" id="UP001634394">
    <property type="component" value="Unassembled WGS sequence"/>
</dbReference>
<name>A0ABD3WY46_SINWO</name>
<reference evidence="2 3" key="1">
    <citation type="submission" date="2024-11" db="EMBL/GenBank/DDBJ databases">
        <title>Chromosome-level genome assembly of the freshwater bivalve Anodonta woodiana.</title>
        <authorList>
            <person name="Chen X."/>
        </authorList>
    </citation>
    <scope>NUCLEOTIDE SEQUENCE [LARGE SCALE GENOMIC DNA]</scope>
    <source>
        <strain evidence="2">MN2024</strain>
        <tissue evidence="2">Gills</tissue>
    </source>
</reference>
<feature type="domain" description="Mitochondria-eating protein C-terminal" evidence="1">
    <location>
        <begin position="54"/>
        <end position="251"/>
    </location>
</feature>
<dbReference type="Pfam" id="PF16026">
    <property type="entry name" value="MIEAP"/>
    <property type="match status" value="1"/>
</dbReference>
<sequence length="253" mass="28763">MDNTAKTGNHLSANDLRKTLDRIRSSPSAEKMAELSSFGGHVTFESGDISTPEGIARRFAHVYDKEWQSAYTSLKHIWNRDEIIYRLMRIVRVGNEFCQEVAQRQLTSLRHHMERIMFDPTGNNVKLNTVQNEQPLKQGVQHIISYRCLNAAASIPAVQEKFIRERISGIFDVQHYNDDVSIFVQVTIALVWLMSVQDPPMTILWLPKGDNLKSDYFYVKSKGGKTVDWTLWPAVTSHDGGHVFAKGTVVTVT</sequence>
<accession>A0ABD3WY46</accession>
<protein>
    <recommendedName>
        <fullName evidence="1">Mitochondria-eating protein C-terminal domain-containing protein</fullName>
    </recommendedName>
</protein>
<dbReference type="EMBL" id="JBJQND010000004">
    <property type="protein sequence ID" value="KAL3878896.1"/>
    <property type="molecule type" value="Genomic_DNA"/>
</dbReference>
<dbReference type="EMBL" id="JBJQND010000004">
    <property type="protein sequence ID" value="KAL3878898.1"/>
    <property type="molecule type" value="Genomic_DNA"/>
</dbReference>